<comment type="caution">
    <text evidence="2">The sequence shown here is derived from an EMBL/GenBank/DDBJ whole genome shotgun (WGS) entry which is preliminary data.</text>
</comment>
<evidence type="ECO:0000313" key="3">
    <source>
        <dbReference type="Proteomes" id="UP000075714"/>
    </source>
</evidence>
<dbReference type="Proteomes" id="UP000075714">
    <property type="component" value="Unassembled WGS sequence"/>
</dbReference>
<protein>
    <submittedName>
        <fullName evidence="2">Uncharacterized protein</fullName>
    </submittedName>
</protein>
<gene>
    <name evidence="2" type="ORF">GPECTOR_16g769</name>
</gene>
<evidence type="ECO:0000256" key="1">
    <source>
        <dbReference type="SAM" id="MobiDB-lite"/>
    </source>
</evidence>
<proteinExistence type="predicted"/>
<evidence type="ECO:0000313" key="2">
    <source>
        <dbReference type="EMBL" id="KXZ50594.1"/>
    </source>
</evidence>
<reference evidence="3" key="1">
    <citation type="journal article" date="2016" name="Nat. Commun.">
        <title>The Gonium pectorale genome demonstrates co-option of cell cycle regulation during the evolution of multicellularity.</title>
        <authorList>
            <person name="Hanschen E.R."/>
            <person name="Marriage T.N."/>
            <person name="Ferris P.J."/>
            <person name="Hamaji T."/>
            <person name="Toyoda A."/>
            <person name="Fujiyama A."/>
            <person name="Neme R."/>
            <person name="Noguchi H."/>
            <person name="Minakuchi Y."/>
            <person name="Suzuki M."/>
            <person name="Kawai-Toyooka H."/>
            <person name="Smith D.R."/>
            <person name="Sparks H."/>
            <person name="Anderson J."/>
            <person name="Bakaric R."/>
            <person name="Luria V."/>
            <person name="Karger A."/>
            <person name="Kirschner M.W."/>
            <person name="Durand P.M."/>
            <person name="Michod R.E."/>
            <person name="Nozaki H."/>
            <person name="Olson B.J."/>
        </authorList>
    </citation>
    <scope>NUCLEOTIDE SEQUENCE [LARGE SCALE GENOMIC DNA]</scope>
    <source>
        <strain evidence="3">NIES-2863</strain>
    </source>
</reference>
<name>A0A150GLB4_GONPE</name>
<feature type="region of interest" description="Disordered" evidence="1">
    <location>
        <begin position="82"/>
        <end position="106"/>
    </location>
</feature>
<feature type="compositionally biased region" description="Acidic residues" evidence="1">
    <location>
        <begin position="82"/>
        <end position="91"/>
    </location>
</feature>
<accession>A0A150GLB4</accession>
<sequence>MASGRAPSVRAANLKSERANKAVSNLLYSCGLSFNIRRNPAFEEAFQAARKAPPGWKPPSYNALRTSMLDEEEVVPWQREWEEDSADEEETVMGGSSSEGEAWEDN</sequence>
<dbReference type="AlphaFoldDB" id="A0A150GLB4"/>
<organism evidence="2 3">
    <name type="scientific">Gonium pectorale</name>
    <name type="common">Green alga</name>
    <dbReference type="NCBI Taxonomy" id="33097"/>
    <lineage>
        <taxon>Eukaryota</taxon>
        <taxon>Viridiplantae</taxon>
        <taxon>Chlorophyta</taxon>
        <taxon>core chlorophytes</taxon>
        <taxon>Chlorophyceae</taxon>
        <taxon>CS clade</taxon>
        <taxon>Chlamydomonadales</taxon>
        <taxon>Volvocaceae</taxon>
        <taxon>Gonium</taxon>
    </lineage>
</organism>
<dbReference type="OrthoDB" id="550490at2759"/>
<keyword evidence="3" id="KW-1185">Reference proteome</keyword>
<dbReference type="EMBL" id="LSYV01000017">
    <property type="protein sequence ID" value="KXZ50594.1"/>
    <property type="molecule type" value="Genomic_DNA"/>
</dbReference>